<feature type="signal peptide" evidence="2">
    <location>
        <begin position="1"/>
        <end position="24"/>
    </location>
</feature>
<evidence type="ECO:0000313" key="4">
    <source>
        <dbReference type="Proteomes" id="UP000274046"/>
    </source>
</evidence>
<dbReference type="Gene3D" id="1.25.40.10">
    <property type="entry name" value="Tetratricopeptide repeat domain"/>
    <property type="match status" value="1"/>
</dbReference>
<dbReference type="RefSeq" id="WP_123207058.1">
    <property type="nucleotide sequence ID" value="NZ_RBEE01000043.1"/>
</dbReference>
<comment type="caution">
    <text evidence="3">The sequence shown here is derived from an EMBL/GenBank/DDBJ whole genome shotgun (WGS) entry which is preliminary data.</text>
</comment>
<gene>
    <name evidence="3" type="ORF">D7004_17200</name>
</gene>
<dbReference type="Proteomes" id="UP000274046">
    <property type="component" value="Unassembled WGS sequence"/>
</dbReference>
<dbReference type="InterPro" id="IPR011990">
    <property type="entry name" value="TPR-like_helical_dom_sf"/>
</dbReference>
<dbReference type="OrthoDB" id="1466726at2"/>
<dbReference type="EMBL" id="RBEE01000043">
    <property type="protein sequence ID" value="RNL50631.1"/>
    <property type="molecule type" value="Genomic_DNA"/>
</dbReference>
<feature type="repeat" description="TPR" evidence="1">
    <location>
        <begin position="446"/>
        <end position="479"/>
    </location>
</feature>
<keyword evidence="1" id="KW-0802">TPR repeat</keyword>
<keyword evidence="4" id="KW-1185">Reference proteome</keyword>
<protein>
    <submittedName>
        <fullName evidence="3">Tetratricopeptide repeat protein</fullName>
    </submittedName>
</protein>
<evidence type="ECO:0000256" key="1">
    <source>
        <dbReference type="PROSITE-ProRule" id="PRU00339"/>
    </source>
</evidence>
<accession>A0A3N0BP08</accession>
<keyword evidence="2" id="KW-0732">Signal</keyword>
<feature type="chain" id="PRO_5018041068" evidence="2">
    <location>
        <begin position="25"/>
        <end position="497"/>
    </location>
</feature>
<dbReference type="SUPFAM" id="SSF48452">
    <property type="entry name" value="TPR-like"/>
    <property type="match status" value="1"/>
</dbReference>
<sequence length="497" mass="55960">MIKGLKFVAISFIITLLFPKNTFANFDFNNNCLNAYKSIFELKLGNAKAYISTEKKQHPNNSIIPLLENYVDYFTLITSGSKTDFDKLKGNKTSRLDKISDDDKNSPYYLYAQAEINLQWALIRGRFGEFFNAAMEIRKANNLLLENKKKYPNFLLNDKGLGLINTVLGNLPDGALKSALSTLGIKGNTQIGLSMLDKLAETLPKSTYEPFYEEVVFYYAYVLTDVAHSSSAYAKTIKFTERIADTSLLKSYLQSYVCIKTAHNDEAIKILANKPEGGVYQPFPYLDYLEGIAHLNKLDLNAASYFNKFLQTNKGVNYIKDANLHLGWIALIKGDKTGYSSFISKAVNAGYLYNEKDKQAQNEASAPAPPVDLLKARLLYDGGYLSKALQLLDDKKTADYNSDKDKTEFNYRLGRIFDDLGKDNQALNYYQAAITQGKGLKYYFAANASLQMGKVYEKNGNKLKAKEAFNNAISMKNHEYENSIESQAKMGLKRIGF</sequence>
<evidence type="ECO:0000256" key="2">
    <source>
        <dbReference type="SAM" id="SignalP"/>
    </source>
</evidence>
<reference evidence="3 4" key="1">
    <citation type="submission" date="2018-10" db="EMBL/GenBank/DDBJ databases">
        <title>Genome sequencing of Pedobacter jejuensis TNB23.</title>
        <authorList>
            <person name="Cho Y.-J."/>
            <person name="Cho A."/>
            <person name="Kim O.-S."/>
        </authorList>
    </citation>
    <scope>NUCLEOTIDE SEQUENCE [LARGE SCALE GENOMIC DNA]</scope>
    <source>
        <strain evidence="3 4">TNB23</strain>
    </source>
</reference>
<dbReference type="InterPro" id="IPR019734">
    <property type="entry name" value="TPR_rpt"/>
</dbReference>
<proteinExistence type="predicted"/>
<dbReference type="SMART" id="SM00028">
    <property type="entry name" value="TPR"/>
    <property type="match status" value="2"/>
</dbReference>
<dbReference type="AlphaFoldDB" id="A0A3N0BP08"/>
<evidence type="ECO:0000313" key="3">
    <source>
        <dbReference type="EMBL" id="RNL50631.1"/>
    </source>
</evidence>
<name>A0A3N0BP08_9SPHI</name>
<dbReference type="PROSITE" id="PS50005">
    <property type="entry name" value="TPR"/>
    <property type="match status" value="1"/>
</dbReference>
<organism evidence="3 4">
    <name type="scientific">Pedobacter jejuensis</name>
    <dbReference type="NCBI Taxonomy" id="1268550"/>
    <lineage>
        <taxon>Bacteria</taxon>
        <taxon>Pseudomonadati</taxon>
        <taxon>Bacteroidota</taxon>
        <taxon>Sphingobacteriia</taxon>
        <taxon>Sphingobacteriales</taxon>
        <taxon>Sphingobacteriaceae</taxon>
        <taxon>Pedobacter</taxon>
    </lineage>
</organism>
<dbReference type="Pfam" id="PF13181">
    <property type="entry name" value="TPR_8"/>
    <property type="match status" value="2"/>
</dbReference>